<dbReference type="Pfam" id="PF23491">
    <property type="entry name" value="bPH_8"/>
    <property type="match status" value="1"/>
</dbReference>
<evidence type="ECO:0000259" key="1">
    <source>
        <dbReference type="Pfam" id="PF23491"/>
    </source>
</evidence>
<dbReference type="RefSeq" id="WP_048005261.1">
    <property type="nucleotide sequence ID" value="NZ_LDWH01000004.1"/>
</dbReference>
<protein>
    <recommendedName>
        <fullName evidence="1">Sublancin immunity protein SunI-like PH domain-containing protein</fullName>
    </recommendedName>
</protein>
<organism evidence="2 3">
    <name type="scientific">Rossellomorea marisflavi</name>
    <dbReference type="NCBI Taxonomy" id="189381"/>
    <lineage>
        <taxon>Bacteria</taxon>
        <taxon>Bacillati</taxon>
        <taxon>Bacillota</taxon>
        <taxon>Bacilli</taxon>
        <taxon>Bacillales</taxon>
        <taxon>Bacillaceae</taxon>
        <taxon>Rossellomorea</taxon>
    </lineage>
</organism>
<evidence type="ECO:0000313" key="2">
    <source>
        <dbReference type="EMBL" id="KZE50800.1"/>
    </source>
</evidence>
<dbReference type="InterPro" id="IPR055365">
    <property type="entry name" value="PH_SunI-like"/>
</dbReference>
<dbReference type="AlphaFoldDB" id="A0A161TI34"/>
<name>A0A161TI34_9BACI</name>
<dbReference type="OrthoDB" id="2623008at2"/>
<dbReference type="PATRIC" id="fig|189381.9.peg.3023"/>
<dbReference type="EMBL" id="LQQY01000009">
    <property type="protein sequence ID" value="KZE50800.1"/>
    <property type="molecule type" value="Genomic_DNA"/>
</dbReference>
<dbReference type="Proteomes" id="UP000076510">
    <property type="component" value="Unassembled WGS sequence"/>
</dbReference>
<evidence type="ECO:0000313" key="3">
    <source>
        <dbReference type="Proteomes" id="UP000076510"/>
    </source>
</evidence>
<gene>
    <name evidence="2" type="ORF">AV649_15560</name>
</gene>
<reference evidence="3" key="1">
    <citation type="submission" date="2016-01" db="EMBL/GenBank/DDBJ databases">
        <title>Whole genome sequencing of Bhargavaea cecembensis T14.</title>
        <authorList>
            <person name="Hong K.W."/>
        </authorList>
    </citation>
    <scope>NUCLEOTIDE SEQUENCE [LARGE SCALE GENOMIC DNA]</scope>
    <source>
        <strain evidence="3">M19</strain>
    </source>
</reference>
<comment type="caution">
    <text evidence="2">The sequence shown here is derived from an EMBL/GenBank/DDBJ whole genome shotgun (WGS) entry which is preliminary data.</text>
</comment>
<sequence>MEPKVSIKHHNLRIKWQFSTIDIPVSDITDVTLDDTYAGEEKRAIILGLPYGHTDRVVIKTTNETYLLYTSNGGMKDKIETLMKQAAV</sequence>
<proteinExistence type="predicted"/>
<feature type="domain" description="Sublancin immunity protein SunI-like PH" evidence="1">
    <location>
        <begin position="1"/>
        <end position="80"/>
    </location>
</feature>
<accession>A0A161TI34</accession>